<dbReference type="SUPFAM" id="SSF50129">
    <property type="entry name" value="GroES-like"/>
    <property type="match status" value="1"/>
</dbReference>
<name>A0A7G3ZAE6_9SACH</name>
<dbReference type="Gene3D" id="3.90.180.10">
    <property type="entry name" value="Medium-chain alcohol dehydrogenases, catalytic domain"/>
    <property type="match status" value="1"/>
</dbReference>
<keyword evidence="8" id="KW-1185">Reference proteome</keyword>
<dbReference type="GO" id="GO:0005811">
    <property type="term" value="C:lipid droplet"/>
    <property type="evidence" value="ECO:0007669"/>
    <property type="project" value="UniProtKB-SubCell"/>
</dbReference>
<sequence length="359" mass="40522">MVVNRAVTFISHSTPASLVQKELDLDTCYREDEIVVQVYAASLNPIDLLVHSFACWPFIGSYEKTYSRDYSGVIVKRGDKVDPKWKVGDKVNGLYNHLYGYHGSLTDYLVLNPKQQPAITHMPKPADSKYNDFVVNAAWPLVFGTAYTALFNYGQKLGPDSKILIIGASTSVSYAMLQIAKHEIGVKTVVGVCSSKSIDYNKRLGYDYLATYDQGPIVESVGKILVGDLNNEKFDLIFDSVGNSEFFPVMDKFLKPKKDNSYYISIAGDRKMDYSNPRLRDVFSTMARILRPFKSYNYAYFFLKPQSDYMDLGSKMITEGTYEPIIDSVYALKDFQAAIDKQKSNRAKGKLVIKVKDDL</sequence>
<dbReference type="EMBL" id="CP059246">
    <property type="protein sequence ID" value="QLL30482.1"/>
    <property type="molecule type" value="Genomic_DNA"/>
</dbReference>
<evidence type="ECO:0000256" key="5">
    <source>
        <dbReference type="ARBA" id="ARBA00038249"/>
    </source>
</evidence>
<evidence type="ECO:0000313" key="8">
    <source>
        <dbReference type="Proteomes" id="UP000515788"/>
    </source>
</evidence>
<organism evidence="7 8">
    <name type="scientific">Torulaspora globosa</name>
    <dbReference type="NCBI Taxonomy" id="48254"/>
    <lineage>
        <taxon>Eukaryota</taxon>
        <taxon>Fungi</taxon>
        <taxon>Dikarya</taxon>
        <taxon>Ascomycota</taxon>
        <taxon>Saccharomycotina</taxon>
        <taxon>Saccharomycetes</taxon>
        <taxon>Saccharomycetales</taxon>
        <taxon>Saccharomycetaceae</taxon>
        <taxon>Torulaspora</taxon>
    </lineage>
</organism>
<evidence type="ECO:0000256" key="2">
    <source>
        <dbReference type="ARBA" id="ARBA00004502"/>
    </source>
</evidence>
<evidence type="ECO:0000256" key="3">
    <source>
        <dbReference type="ARBA" id="ARBA00022677"/>
    </source>
</evidence>
<dbReference type="RefSeq" id="XP_037137157.1">
    <property type="nucleotide sequence ID" value="XM_037281262.1"/>
</dbReference>
<keyword evidence="4" id="KW-0496">Mitochondrion</keyword>
<evidence type="ECO:0000256" key="1">
    <source>
        <dbReference type="ARBA" id="ARBA00004173"/>
    </source>
</evidence>
<protein>
    <recommendedName>
        <fullName evidence="6">Enoyl reductase (ER) domain-containing protein</fullName>
    </recommendedName>
</protein>
<dbReference type="PANTHER" id="PTHR11695:SF294">
    <property type="entry name" value="RETICULON-4-INTERACTING PROTEIN 1, MITOCHONDRIAL"/>
    <property type="match status" value="1"/>
</dbReference>
<dbReference type="Pfam" id="PF13602">
    <property type="entry name" value="ADH_zinc_N_2"/>
    <property type="match status" value="1"/>
</dbReference>
<dbReference type="CDD" id="cd08247">
    <property type="entry name" value="AST1_like"/>
    <property type="match status" value="1"/>
</dbReference>
<dbReference type="SUPFAM" id="SSF51735">
    <property type="entry name" value="NAD(P)-binding Rossmann-fold domains"/>
    <property type="match status" value="1"/>
</dbReference>
<accession>A0A7G3ZAE6</accession>
<dbReference type="KEGG" id="tgb:HG536_0A02990"/>
<dbReference type="GeneID" id="59323579"/>
<keyword evidence="3" id="KW-0551">Lipid droplet</keyword>
<dbReference type="InterPro" id="IPR020843">
    <property type="entry name" value="ER"/>
</dbReference>
<dbReference type="Proteomes" id="UP000515788">
    <property type="component" value="Chromosome 1"/>
</dbReference>
<dbReference type="GO" id="GO:0005739">
    <property type="term" value="C:mitochondrion"/>
    <property type="evidence" value="ECO:0007669"/>
    <property type="project" value="UniProtKB-SubCell"/>
</dbReference>
<dbReference type="InterPro" id="IPR013154">
    <property type="entry name" value="ADH-like_N"/>
</dbReference>
<evidence type="ECO:0000313" key="7">
    <source>
        <dbReference type="EMBL" id="QLL30482.1"/>
    </source>
</evidence>
<dbReference type="PANTHER" id="PTHR11695">
    <property type="entry name" value="ALCOHOL DEHYDROGENASE RELATED"/>
    <property type="match status" value="1"/>
</dbReference>
<dbReference type="InterPro" id="IPR036291">
    <property type="entry name" value="NAD(P)-bd_dom_sf"/>
</dbReference>
<gene>
    <name evidence="7" type="ORF">HG536_0A02990</name>
</gene>
<proteinExistence type="inferred from homology"/>
<dbReference type="GO" id="GO:0016491">
    <property type="term" value="F:oxidoreductase activity"/>
    <property type="evidence" value="ECO:0007669"/>
    <property type="project" value="InterPro"/>
</dbReference>
<comment type="similarity">
    <text evidence="5">Belongs to the YIM1 family.</text>
</comment>
<comment type="subcellular location">
    <subcellularLocation>
        <location evidence="2">Lipid droplet</location>
    </subcellularLocation>
    <subcellularLocation>
        <location evidence="1">Mitochondrion</location>
    </subcellularLocation>
</comment>
<evidence type="ECO:0000256" key="4">
    <source>
        <dbReference type="ARBA" id="ARBA00023128"/>
    </source>
</evidence>
<dbReference type="InterPro" id="IPR050700">
    <property type="entry name" value="YIM1/Zinc_Alcohol_DH_Fams"/>
</dbReference>
<dbReference type="Gene3D" id="3.40.50.720">
    <property type="entry name" value="NAD(P)-binding Rossmann-like Domain"/>
    <property type="match status" value="1"/>
</dbReference>
<dbReference type="AlphaFoldDB" id="A0A7G3ZAE6"/>
<dbReference type="SMART" id="SM00829">
    <property type="entry name" value="PKS_ER"/>
    <property type="match status" value="1"/>
</dbReference>
<dbReference type="OrthoDB" id="3509362at2759"/>
<feature type="domain" description="Enoyl reductase (ER)" evidence="6">
    <location>
        <begin position="13"/>
        <end position="353"/>
    </location>
</feature>
<reference evidence="7 8" key="1">
    <citation type="submission" date="2020-06" db="EMBL/GenBank/DDBJ databases">
        <title>The yeast mating-type switching endonuclease HO is a domesticated member of an unorthodox homing genetic element family.</title>
        <authorList>
            <person name="Coughlan A.Y."/>
            <person name="Lombardi L."/>
            <person name="Braun-Galleani S."/>
            <person name="Martos A.R."/>
            <person name="Galeote V."/>
            <person name="Bigey F."/>
            <person name="Dequin S."/>
            <person name="Byrne K.P."/>
            <person name="Wolfe K.H."/>
        </authorList>
    </citation>
    <scope>NUCLEOTIDE SEQUENCE [LARGE SCALE GENOMIC DNA]</scope>
    <source>
        <strain evidence="7 8">CBS764</strain>
    </source>
</reference>
<dbReference type="Pfam" id="PF08240">
    <property type="entry name" value="ADH_N"/>
    <property type="match status" value="1"/>
</dbReference>
<evidence type="ECO:0000259" key="6">
    <source>
        <dbReference type="SMART" id="SM00829"/>
    </source>
</evidence>
<dbReference type="InterPro" id="IPR011032">
    <property type="entry name" value="GroES-like_sf"/>
</dbReference>